<gene>
    <name evidence="1" type="ORF">S03H2_58898</name>
</gene>
<proteinExistence type="predicted"/>
<comment type="caution">
    <text evidence="1">The sequence shown here is derived from an EMBL/GenBank/DDBJ whole genome shotgun (WGS) entry which is preliminary data.</text>
</comment>
<dbReference type="AlphaFoldDB" id="X1I714"/>
<evidence type="ECO:0000313" key="1">
    <source>
        <dbReference type="EMBL" id="GAH78191.1"/>
    </source>
</evidence>
<organism evidence="1">
    <name type="scientific">marine sediment metagenome</name>
    <dbReference type="NCBI Taxonomy" id="412755"/>
    <lineage>
        <taxon>unclassified sequences</taxon>
        <taxon>metagenomes</taxon>
        <taxon>ecological metagenomes</taxon>
    </lineage>
</organism>
<accession>X1I714</accession>
<reference evidence="1" key="1">
    <citation type="journal article" date="2014" name="Front. Microbiol.">
        <title>High frequency of phylogenetically diverse reductive dehalogenase-homologous genes in deep subseafloor sedimentary metagenomes.</title>
        <authorList>
            <person name="Kawai M."/>
            <person name="Futagami T."/>
            <person name="Toyoda A."/>
            <person name="Takaki Y."/>
            <person name="Nishi S."/>
            <person name="Hori S."/>
            <person name="Arai W."/>
            <person name="Tsubouchi T."/>
            <person name="Morono Y."/>
            <person name="Uchiyama I."/>
            <person name="Ito T."/>
            <person name="Fujiyama A."/>
            <person name="Inagaki F."/>
            <person name="Takami H."/>
        </authorList>
    </citation>
    <scope>NUCLEOTIDE SEQUENCE</scope>
    <source>
        <strain evidence="1">Expedition CK06-06</strain>
    </source>
</reference>
<protein>
    <submittedName>
        <fullName evidence="1">Uncharacterized protein</fullName>
    </submittedName>
</protein>
<sequence length="43" mass="4750">EIREKSHRARSGTDKKGAELAQAFVLIVVARRSAENMVAQVVQ</sequence>
<name>X1I714_9ZZZZ</name>
<dbReference type="EMBL" id="BARU01037845">
    <property type="protein sequence ID" value="GAH78191.1"/>
    <property type="molecule type" value="Genomic_DNA"/>
</dbReference>
<feature type="non-terminal residue" evidence="1">
    <location>
        <position position="1"/>
    </location>
</feature>